<accession>A0A517T3V9</accession>
<feature type="transmembrane region" description="Helical" evidence="3">
    <location>
        <begin position="748"/>
        <end position="768"/>
    </location>
</feature>
<dbReference type="KEGG" id="chya:V22_02570"/>
<dbReference type="AlphaFoldDB" id="A0A517T3V9"/>
<organism evidence="4 5">
    <name type="scientific">Calycomorphotria hydatis</name>
    <dbReference type="NCBI Taxonomy" id="2528027"/>
    <lineage>
        <taxon>Bacteria</taxon>
        <taxon>Pseudomonadati</taxon>
        <taxon>Planctomycetota</taxon>
        <taxon>Planctomycetia</taxon>
        <taxon>Planctomycetales</taxon>
        <taxon>Planctomycetaceae</taxon>
        <taxon>Calycomorphotria</taxon>
    </lineage>
</organism>
<name>A0A517T3V9_9PLAN</name>
<feature type="region of interest" description="Disordered" evidence="2">
    <location>
        <begin position="345"/>
        <end position="366"/>
    </location>
</feature>
<feature type="transmembrane region" description="Helical" evidence="3">
    <location>
        <begin position="639"/>
        <end position="659"/>
    </location>
</feature>
<dbReference type="PANTHER" id="PTHR18916:SF93">
    <property type="entry name" value="RESTIN HOMOLOG"/>
    <property type="match status" value="1"/>
</dbReference>
<dbReference type="EMBL" id="CP036316">
    <property type="protein sequence ID" value="QDT63058.1"/>
    <property type="molecule type" value="Genomic_DNA"/>
</dbReference>
<feature type="compositionally biased region" description="Basic residues" evidence="2">
    <location>
        <begin position="1"/>
        <end position="20"/>
    </location>
</feature>
<evidence type="ECO:0000256" key="1">
    <source>
        <dbReference type="SAM" id="Coils"/>
    </source>
</evidence>
<feature type="region of interest" description="Disordered" evidence="2">
    <location>
        <begin position="840"/>
        <end position="862"/>
    </location>
</feature>
<dbReference type="PANTHER" id="PTHR18916">
    <property type="entry name" value="DYNACTIN 1-RELATED MICROTUBULE-BINDING"/>
    <property type="match status" value="1"/>
</dbReference>
<keyword evidence="3" id="KW-0812">Transmembrane</keyword>
<sequence length="862" mass="97215">MVKKKPTKKKAAKKTARKKSPAQPSQDAANEPLNTSDSIGDVNDPQSFPMSSTTGSVDVEVEIPTEEEINKLPRWALVAFASRCARRVLPIYRINDTASKNDKANYISALERAVTLSAESASHARADRSADEVATEASNAISASISEASANAAYVAVDAILLIVDETTVDLSSMVISATHATKYLTEDEKYAFRRRLRRDFDRLLVLAEEDHWTDDTPVPQSLFDPMWPADNEPEWVREGKAWQSPYLKSAAAPSPEVALQEAIAAERAANRRVDELRDELDRRLKEEQASAESRIERERAEAIEANQAAKRQVDELRDELDSRLKEEQASAERRIEREREEAERRLEREREEFEHRRQRESDEAEQKLRQALLQADVSWNSKLEEAEKRHKEELETRISAIERQTGLEAIGSFFSRRWIFLFNGLMLLIVLMIALYAITEIASRQDLEQAIRDSITRIERTQYNSQRVIGGNTLKEANPQDIPPPVDTVLLRTLEIGGQDETPNDYREKLGLKKSDPEVVLDALRGLSERITNLITQGAAHEGELSSRTRVTYEKLMNCYFGLPLEGDPKLATWFLYGALNLDEDLSKNIYAKWILILAAAALVAIVTCGIVWCASKVSKSRKWIKEEWSIAFSCGRVFLWGIGSLYAVLALLVILWATCSSLGVVSSNTLLGLTVTLAGALGAMSSSLRERFVKTRDLNRKLSDVMEKLDQYKGTQLTDERRKQREEDEKTRDDLERQLEKAEDNMFSVTDFFIGIVTGFTVFLIIKSGRQFFISDLDMRLIAFNPFSSAATGLVAGLFSLVVYEVLAKGVDALKDRFIQTFTNGNGDSQEVKQLMQEIKGRLPERQPPAEQETPQPEQE</sequence>
<feature type="region of interest" description="Disordered" evidence="2">
    <location>
        <begin position="1"/>
        <end position="57"/>
    </location>
</feature>
<feature type="transmembrane region" description="Helical" evidence="3">
    <location>
        <begin position="595"/>
        <end position="619"/>
    </location>
</feature>
<evidence type="ECO:0000256" key="2">
    <source>
        <dbReference type="SAM" id="MobiDB-lite"/>
    </source>
</evidence>
<keyword evidence="3" id="KW-0472">Membrane</keyword>
<feature type="compositionally biased region" description="Low complexity" evidence="2">
    <location>
        <begin position="851"/>
        <end position="862"/>
    </location>
</feature>
<protein>
    <submittedName>
        <fullName evidence="4">Uncharacterized protein</fullName>
    </submittedName>
</protein>
<keyword evidence="5" id="KW-1185">Reference proteome</keyword>
<feature type="transmembrane region" description="Helical" evidence="3">
    <location>
        <begin position="671"/>
        <end position="690"/>
    </location>
</feature>
<feature type="coiled-coil region" evidence="1">
    <location>
        <begin position="720"/>
        <end position="747"/>
    </location>
</feature>
<feature type="compositionally biased region" description="Polar residues" evidence="2">
    <location>
        <begin position="23"/>
        <end position="56"/>
    </location>
</feature>
<feature type="transmembrane region" description="Helical" evidence="3">
    <location>
        <begin position="419"/>
        <end position="439"/>
    </location>
</feature>
<feature type="transmembrane region" description="Helical" evidence="3">
    <location>
        <begin position="788"/>
        <end position="809"/>
    </location>
</feature>
<dbReference type="Proteomes" id="UP000319976">
    <property type="component" value="Chromosome"/>
</dbReference>
<proteinExistence type="predicted"/>
<evidence type="ECO:0000313" key="5">
    <source>
        <dbReference type="Proteomes" id="UP000319976"/>
    </source>
</evidence>
<gene>
    <name evidence="4" type="ORF">V22_02570</name>
</gene>
<evidence type="ECO:0000256" key="3">
    <source>
        <dbReference type="SAM" id="Phobius"/>
    </source>
</evidence>
<keyword evidence="1" id="KW-0175">Coiled coil</keyword>
<reference evidence="4 5" key="1">
    <citation type="submission" date="2019-02" db="EMBL/GenBank/DDBJ databases">
        <title>Deep-cultivation of Planctomycetes and their phenomic and genomic characterization uncovers novel biology.</title>
        <authorList>
            <person name="Wiegand S."/>
            <person name="Jogler M."/>
            <person name="Boedeker C."/>
            <person name="Pinto D."/>
            <person name="Vollmers J."/>
            <person name="Rivas-Marin E."/>
            <person name="Kohn T."/>
            <person name="Peeters S.H."/>
            <person name="Heuer A."/>
            <person name="Rast P."/>
            <person name="Oberbeckmann S."/>
            <person name="Bunk B."/>
            <person name="Jeske O."/>
            <person name="Meyerdierks A."/>
            <person name="Storesund J.E."/>
            <person name="Kallscheuer N."/>
            <person name="Luecker S."/>
            <person name="Lage O.M."/>
            <person name="Pohl T."/>
            <person name="Merkel B.J."/>
            <person name="Hornburger P."/>
            <person name="Mueller R.-W."/>
            <person name="Bruemmer F."/>
            <person name="Labrenz M."/>
            <person name="Spormann A.M."/>
            <person name="Op den Camp H."/>
            <person name="Overmann J."/>
            <person name="Amann R."/>
            <person name="Jetten M.S.M."/>
            <person name="Mascher T."/>
            <person name="Medema M.H."/>
            <person name="Devos D.P."/>
            <person name="Kaster A.-K."/>
            <person name="Ovreas L."/>
            <person name="Rohde M."/>
            <person name="Galperin M.Y."/>
            <person name="Jogler C."/>
        </authorList>
    </citation>
    <scope>NUCLEOTIDE SEQUENCE [LARGE SCALE GENOMIC DNA]</scope>
    <source>
        <strain evidence="4 5">V22</strain>
    </source>
</reference>
<keyword evidence="3" id="KW-1133">Transmembrane helix</keyword>
<evidence type="ECO:0000313" key="4">
    <source>
        <dbReference type="EMBL" id="QDT63058.1"/>
    </source>
</evidence>